<name>E6U452_ETHHY</name>
<dbReference type="KEGG" id="eha:Ethha_0999"/>
<evidence type="ECO:0000313" key="2">
    <source>
        <dbReference type="Proteomes" id="UP000001551"/>
    </source>
</evidence>
<evidence type="ECO:0008006" key="3">
    <source>
        <dbReference type="Google" id="ProtNLM"/>
    </source>
</evidence>
<dbReference type="RefSeq" id="WP_013484913.1">
    <property type="nucleotide sequence ID" value="NC_014828.1"/>
</dbReference>
<reference evidence="1 2" key="1">
    <citation type="submission" date="2010-12" db="EMBL/GenBank/DDBJ databases">
        <title>Complete sequence of Ethanoligenens harbinense YUAN-3.</title>
        <authorList>
            <person name="Lucas S."/>
            <person name="Copeland A."/>
            <person name="Lapidus A."/>
            <person name="Cheng J.-F."/>
            <person name="Bruce D."/>
            <person name="Goodwin L."/>
            <person name="Pitluck S."/>
            <person name="Chertkov O."/>
            <person name="Misra M."/>
            <person name="Detter J.C."/>
            <person name="Han C."/>
            <person name="Tapia R."/>
            <person name="Land M."/>
            <person name="Hauser L."/>
            <person name="Jeffries C."/>
            <person name="Kyrpides N."/>
            <person name="Ivanova N."/>
            <person name="Mikhailova N."/>
            <person name="Wang A."/>
            <person name="Mouttaki H."/>
            <person name="He Z."/>
            <person name="Zhou J."/>
            <person name="Hemme C.L."/>
            <person name="Woyke T."/>
        </authorList>
    </citation>
    <scope>NUCLEOTIDE SEQUENCE [LARGE SCALE GENOMIC DNA]</scope>
    <source>
        <strain evidence="2">DSM 18485 / JCM 12961 / CGMCC 1.5033 / YUAN-3</strain>
    </source>
</reference>
<protein>
    <recommendedName>
        <fullName evidence="3">Restriction system protein Mrr-like N-terminal domain-containing protein</fullName>
    </recommendedName>
</protein>
<keyword evidence="2" id="KW-1185">Reference proteome</keyword>
<accession>E6U452</accession>
<dbReference type="EMBL" id="CP002400">
    <property type="protein sequence ID" value="ADU26552.1"/>
    <property type="molecule type" value="Genomic_DNA"/>
</dbReference>
<dbReference type="Proteomes" id="UP000001551">
    <property type="component" value="Chromosome"/>
</dbReference>
<gene>
    <name evidence="1" type="ordered locus">Ethha_0999</name>
</gene>
<dbReference type="eggNOG" id="ENOG5032X1C">
    <property type="taxonomic scope" value="Bacteria"/>
</dbReference>
<dbReference type="AlphaFoldDB" id="E6U452"/>
<proteinExistence type="predicted"/>
<organism evidence="1 2">
    <name type="scientific">Ethanoligenens harbinense (strain DSM 18485 / JCM 12961 / CGMCC 1.5033 / YUAN-3)</name>
    <dbReference type="NCBI Taxonomy" id="663278"/>
    <lineage>
        <taxon>Bacteria</taxon>
        <taxon>Bacillati</taxon>
        <taxon>Bacillota</taxon>
        <taxon>Clostridia</taxon>
        <taxon>Eubacteriales</taxon>
        <taxon>Oscillospiraceae</taxon>
        <taxon>Ethanoligenens</taxon>
    </lineage>
</organism>
<evidence type="ECO:0000313" key="1">
    <source>
        <dbReference type="EMBL" id="ADU26552.1"/>
    </source>
</evidence>
<sequence length="79" mass="9378">MTRYDLPDILYKAIKDMGGQTNIIDVCKYVWEKYKTDLQHSGDLFYSWQYDIRWAATELRKSGRMKAAEISPRGIWEIV</sequence>
<dbReference type="HOGENOM" id="CLU_2585097_0_0_9"/>